<proteinExistence type="predicted"/>
<reference evidence="1 2" key="1">
    <citation type="journal article" date="2007" name="PLoS ONE">
        <title>The complete genome sequence and analysis of the Epsilonproteobacterium Arcobacter butzleri.</title>
        <authorList>
            <person name="Miller W.G."/>
            <person name="Parker C.T."/>
            <person name="Rubenfield M."/>
            <person name="Mendz G.L."/>
            <person name="Woesten M.M.S.M."/>
            <person name="Ussery D.W."/>
            <person name="Stolz J.F."/>
            <person name="Binnewies T.T."/>
            <person name="Hallin P.F."/>
            <person name="Wang G."/>
            <person name="Malek J.A."/>
            <person name="Rogosin A."/>
            <person name="Stanker L.H."/>
            <person name="Mandrell R.E."/>
        </authorList>
    </citation>
    <scope>NUCLEOTIDE SEQUENCE [LARGE SCALE GENOMIC DNA]</scope>
    <source>
        <strain evidence="1 2">RM4018</strain>
    </source>
</reference>
<keyword evidence="2" id="KW-1185">Reference proteome</keyword>
<protein>
    <recommendedName>
        <fullName evidence="3">DUF2971 domain-containing protein</fullName>
    </recommendedName>
</protein>
<organism evidence="1 2">
    <name type="scientific">Aliarcobacter butzleri (strain RM4018)</name>
    <name type="common">Arcobacter butzleri</name>
    <dbReference type="NCBI Taxonomy" id="367737"/>
    <lineage>
        <taxon>Bacteria</taxon>
        <taxon>Pseudomonadati</taxon>
        <taxon>Campylobacterota</taxon>
        <taxon>Epsilonproteobacteria</taxon>
        <taxon>Campylobacterales</taxon>
        <taxon>Arcobacteraceae</taxon>
        <taxon>Aliarcobacter</taxon>
    </lineage>
</organism>
<evidence type="ECO:0008006" key="3">
    <source>
        <dbReference type="Google" id="ProtNLM"/>
    </source>
</evidence>
<dbReference type="Pfam" id="PF11185">
    <property type="entry name" value="DUF2971"/>
    <property type="match status" value="1"/>
</dbReference>
<gene>
    <name evidence="1" type="ordered locus">Abu_0796</name>
</gene>
<evidence type="ECO:0000313" key="2">
    <source>
        <dbReference type="Proteomes" id="UP000001136"/>
    </source>
</evidence>
<dbReference type="InterPro" id="IPR021352">
    <property type="entry name" value="DUF2971"/>
</dbReference>
<dbReference type="eggNOG" id="ENOG503335Q">
    <property type="taxonomic scope" value="Bacteria"/>
</dbReference>
<dbReference type="GeneID" id="24305344"/>
<dbReference type="HOGENOM" id="CLU_1084366_0_0_7"/>
<dbReference type="Proteomes" id="UP000001136">
    <property type="component" value="Chromosome"/>
</dbReference>
<name>A8ESY7_ALIB4</name>
<sequence>MTEELTNFLNSDDAIFHYTKKETAMEYILNDKKLKFGFFHSTNDPYEYKDRLTSATGLGHINDSLFNKSMDLIDNTIKNAPFLSFCKNSKNKGYEKPRMWSQYGQNHSGICLVFSKKSLIKTIKNQLSNDYLIYGKNINYKKISFEDLYIYDDDLSVRQVVINNIEENYQNFLFQKHLDYKDENEFRIILIQKTENNFYKNIFVDISDSLKFIILGDSFPKVYLPTIKELSSKLNITYEKLEWRNNQYFLDECHNS</sequence>
<dbReference type="AlphaFoldDB" id="A8ESY7"/>
<accession>A8ESY7</accession>
<dbReference type="RefSeq" id="WP_012012538.1">
    <property type="nucleotide sequence ID" value="NC_009850.1"/>
</dbReference>
<dbReference type="EMBL" id="CP000361">
    <property type="protein sequence ID" value="ABV67061.1"/>
    <property type="molecule type" value="Genomic_DNA"/>
</dbReference>
<dbReference type="STRING" id="367737.Abu_0796"/>
<evidence type="ECO:0000313" key="1">
    <source>
        <dbReference type="EMBL" id="ABV67061.1"/>
    </source>
</evidence>
<dbReference type="KEGG" id="abu:Abu_0796"/>